<evidence type="ECO:0000256" key="7">
    <source>
        <dbReference type="ARBA" id="ARBA00023239"/>
    </source>
</evidence>
<dbReference type="EC" id="4.3.99.3" evidence="9"/>
<dbReference type="NCBIfam" id="TIGR04349">
    <property type="entry name" value="rSAM_QueE_gams"/>
    <property type="match status" value="1"/>
</dbReference>
<dbReference type="PANTHER" id="PTHR42836">
    <property type="entry name" value="7-CARBOXY-7-DEAZAGUANINE SYNTHASE"/>
    <property type="match status" value="1"/>
</dbReference>
<keyword evidence="3" id="KW-0479">Metal-binding</keyword>
<dbReference type="PANTHER" id="PTHR42836:SF1">
    <property type="entry name" value="7-CARBOXY-7-DEAZAGUANINE SYNTHASE"/>
    <property type="match status" value="1"/>
</dbReference>
<dbReference type="Pfam" id="PF04055">
    <property type="entry name" value="Radical_SAM"/>
    <property type="match status" value="1"/>
</dbReference>
<reference evidence="9" key="1">
    <citation type="submission" date="2018-06" db="EMBL/GenBank/DDBJ databases">
        <authorList>
            <person name="Zhirakovskaya E."/>
        </authorList>
    </citation>
    <scope>NUCLEOTIDE SEQUENCE</scope>
</reference>
<proteinExistence type="inferred from homology"/>
<keyword evidence="1" id="KW-0004">4Fe-4S</keyword>
<dbReference type="InterPro" id="IPR027621">
    <property type="entry name" value="rSAM_QueE_gams"/>
</dbReference>
<keyword evidence="6" id="KW-0411">Iron-sulfur</keyword>
<dbReference type="AlphaFoldDB" id="A0A3B0YZ14"/>
<protein>
    <submittedName>
        <fullName evidence="9">7-carboxy-7-deazaguanine synthase</fullName>
        <ecNumber evidence="9">4.3.99.3</ecNumber>
    </submittedName>
</protein>
<evidence type="ECO:0000256" key="6">
    <source>
        <dbReference type="ARBA" id="ARBA00023014"/>
    </source>
</evidence>
<dbReference type="PROSITE" id="PS51918">
    <property type="entry name" value="RADICAL_SAM"/>
    <property type="match status" value="1"/>
</dbReference>
<dbReference type="InterPro" id="IPR013785">
    <property type="entry name" value="Aldolase_TIM"/>
</dbReference>
<evidence type="ECO:0000256" key="4">
    <source>
        <dbReference type="ARBA" id="ARBA00022842"/>
    </source>
</evidence>
<keyword evidence="2" id="KW-0949">S-adenosyl-L-methionine</keyword>
<keyword evidence="4" id="KW-0460">Magnesium</keyword>
<accession>A0A3B0YZ14</accession>
<keyword evidence="5" id="KW-0408">Iron</keyword>
<sequence>MSELRITEIFYSLQGEAVSVGCPTVFIRLTGCPLRCVYCDTEYAFQGGELLSLNNIMTQVETFKTDFVCVTGGEPLAQKSCLELMVQLCDAGKFVSIETSGALDISEIDPRVSIVMDLKTPASGEESKNKLDNFEYLKPSDQLKFVLSDFKDYDWAKKLMLEHQLEERFDVLMSPVWQKLSAKELADRILKDQLAVRMQVQLHKILWENEPGK</sequence>
<organism evidence="9">
    <name type="scientific">hydrothermal vent metagenome</name>
    <dbReference type="NCBI Taxonomy" id="652676"/>
    <lineage>
        <taxon>unclassified sequences</taxon>
        <taxon>metagenomes</taxon>
        <taxon>ecological metagenomes</taxon>
    </lineage>
</organism>
<keyword evidence="7 9" id="KW-0456">Lyase</keyword>
<evidence type="ECO:0000259" key="8">
    <source>
        <dbReference type="PROSITE" id="PS51918"/>
    </source>
</evidence>
<evidence type="ECO:0000256" key="3">
    <source>
        <dbReference type="ARBA" id="ARBA00022723"/>
    </source>
</evidence>
<dbReference type="PIRSF" id="PIRSF000370">
    <property type="entry name" value="QueE"/>
    <property type="match status" value="1"/>
</dbReference>
<feature type="domain" description="Radical SAM core" evidence="8">
    <location>
        <begin position="19"/>
        <end position="209"/>
    </location>
</feature>
<evidence type="ECO:0000256" key="5">
    <source>
        <dbReference type="ARBA" id="ARBA00023004"/>
    </source>
</evidence>
<dbReference type="Gene3D" id="3.20.20.70">
    <property type="entry name" value="Aldolase class I"/>
    <property type="match status" value="1"/>
</dbReference>
<dbReference type="SUPFAM" id="SSF102114">
    <property type="entry name" value="Radical SAM enzymes"/>
    <property type="match status" value="1"/>
</dbReference>
<evidence type="ECO:0000256" key="1">
    <source>
        <dbReference type="ARBA" id="ARBA00022485"/>
    </source>
</evidence>
<dbReference type="GO" id="GO:0051539">
    <property type="term" value="F:4 iron, 4 sulfur cluster binding"/>
    <property type="evidence" value="ECO:0007669"/>
    <property type="project" value="UniProtKB-KW"/>
</dbReference>
<dbReference type="InterPro" id="IPR024924">
    <property type="entry name" value="7-CO-7-deazaguanine_synth-like"/>
</dbReference>
<gene>
    <name evidence="9" type="ORF">MNBD_GAMMA12-2542</name>
</gene>
<evidence type="ECO:0000313" key="9">
    <source>
        <dbReference type="EMBL" id="VAW73646.1"/>
    </source>
</evidence>
<dbReference type="GO" id="GO:0046872">
    <property type="term" value="F:metal ion binding"/>
    <property type="evidence" value="ECO:0007669"/>
    <property type="project" value="UniProtKB-KW"/>
</dbReference>
<name>A0A3B0YZ14_9ZZZZ</name>
<evidence type="ECO:0000256" key="2">
    <source>
        <dbReference type="ARBA" id="ARBA00022691"/>
    </source>
</evidence>
<dbReference type="EMBL" id="UOFL01000047">
    <property type="protein sequence ID" value="VAW73646.1"/>
    <property type="molecule type" value="Genomic_DNA"/>
</dbReference>
<dbReference type="InterPro" id="IPR058240">
    <property type="entry name" value="rSAM_sf"/>
</dbReference>
<dbReference type="GO" id="GO:0016829">
    <property type="term" value="F:lyase activity"/>
    <property type="evidence" value="ECO:0007669"/>
    <property type="project" value="UniProtKB-KW"/>
</dbReference>
<dbReference type="HAMAP" id="MF_00917">
    <property type="entry name" value="QueE"/>
    <property type="match status" value="1"/>
</dbReference>
<dbReference type="SFLD" id="SFLDS00029">
    <property type="entry name" value="Radical_SAM"/>
    <property type="match status" value="1"/>
</dbReference>
<dbReference type="InterPro" id="IPR007197">
    <property type="entry name" value="rSAM"/>
</dbReference>